<feature type="compositionally biased region" description="Acidic residues" evidence="4">
    <location>
        <begin position="336"/>
        <end position="346"/>
    </location>
</feature>
<sequence length="2406" mass="265986">MIRIAALNEEESDDSNGFDSELIVTKEAEETIAISEYVRALQMKKENKLQEALELLLELLDTQVINDVSTTQTDSKLFAVKYNCFRNIGLIYEEQGKENLAIEFLMKAMDLDETDVYTMSRLARMALKTGYLQIAKLYFEKCLKRNPNHWPSMEGLLKVFCSASNVVEAYGWAAQCHRKDSRNRLYVDVLRAIREKFKSTLPYLDTVFTVPLVMDFAEEEKRRPLTLAMATFDELFKPQQSSFETPGLTVMPDSLKELLKIDDLSFENIGNVLVKLNEAMEKLDLKCVFMLDTDTLFCEHQKEVPERMEEAAEKSPPVAECDAEVPSAKDDVRMETEEDEMCEEANDCSVSAPKNNDETNGNGTSAADSADSGVDANDQKNKARRRGSELKILEQWGWHKNRRSTRKKSVQEVNDPVDATVDSFFRQAVKQHLSCEIQFTGSPFALEEPQEENASEENNAEQETPMESATTISQFEFSSECNLQHFVTEMKKNDIDVYALMYGFLAHISKSWGLPMKPELRAIYLKVHASFVEFTDYDAWNQLAEEQLELIFQITVFHLELKLDAGLMQSNDQTASIFDMFDEDVFHRCRFYVDSLANEKIITLYRIRLLWLAYILDCSLKKFDAALENLYLLQELVEAPNGARLELTFPNQRANTSVSSASIQELIGETERKLRIERVKRHYENGDHEQVVEILMDTLRYYTTMGNPNESILNLTIQMQMLLESQWSMAEMEACFIWSEKSFCYSVQQFVTAAVQHDSRLSRLWASNINFTLLYLESIIKQEGVAMFDLLDKHQARLIQTLHRLLTHQLDPSGEKNYTAQLCLIECWRAWIVLYYILERQDDMDSLVKVTRTPGIADPMGTFEVEPERLCNSIMMCFVAHELLGKKNWCSKGDSGLLFHILDVVVPKIRSPMLEPFREMLNEYLEQVTYCLYGYPQKRPRLRHIQDHNAAQVTLTWERAIQLFDLYRPDNLPEFNSYKLESISTDMEALLQRIIPLIPAEINITRLSRPISEFIDGKGNTLPESANILQGEIKPIFYLLADFYFKSRDFTRAIKYYVMDLTLEPSRFDSWAGISLSKASKVETKLNSTEVIPLQEFLDETDNGMKCFDQCLQLNEEDAQLWIEYGSFAYNIHSFCSRTLKLLSDTLSMESFALVETHKERCLDIAFTCFNKVSLGKMCFTEGHDGGGDERQESGHNHEDEIWLHHYMLGKIAEKKKEHPAVYLTHYLKSAKYLYECNATYPIKINHSSPSQLAIEALEIFYRINAAIVKYVEQHSPINKKTSRLFQRTLKELSTSPFAVNRAKINENMLKRKISPNAGGNGSNSNSGGVAGGGAMDVAVPSPKATKPGLDQPMGDGTSAAASPEAADTQKQLERTETPNVSEDVGQASLIHPVEPAIGEPMSIDDENALSPTQPPPGRAIEHLRVEEIKQLGDTLPTLRRGSQESAITTTTTTTTTTTSTSSSSSDSSDSDSDTSSDSDSDSTSTDDETVNQQPITAAERDTIFKQCIKNLEECITRFPEHYKSMYRLIHHFMHAPGMTKSFDNARQLLLGNYRTTLGNQIPGLFTERKSTNFFNGLWRIPASDIDRPGNFASHISKCVIVLMETLKEFGEHEILMDLALQLQRTPEPDKKYLNDYERKELVQQAILFCVQVYRSVLKKSADGQNDAELLSLMVDVYKTYRKITKHLQSKEPLFAGVLVDAYKAFVSDKVPKLPEHGLLDLAVKLCTYEINYRKTQEKQQNAGTGTGGAGGAGGPTGASGAAGAGNGANGAKQTMTSGELPATMIVPMQPISANFIPGLTKQNRRIGMTKTTAPATLHEQQQQSQQQQQQQLYPNPYSQFSQGTMGSMMADLSSRVTITPIMLDSAVGGSAMGKNPAATPMTTMPTASMQQSIVSRSSPFPSTTPTDILLPMPTGTVPASSVSPSPVSAGPAATSTSQQATLFQQYLKIFSQIPNIASLGSNPMMTAAMSEYIASLNIPQSAASLSPSADRNVSPLPPFPASNALHSKSSGIPIGKDHLLGNQQQLAFTNIGAKKMSSKTSITSTISSAGAQIEQQQQQLATITLSSMSTGSSTSTTVTKKDRVSSPFGAQRVASPSPILTITPSEGPPTVPRQKEPAGGRKGKAKKAGTGGQQQRPTPYARPTPPPSSTASTIPQLGVPGLSIEPVVGPMLSPMMGKLPGASPGSGRVDKQSPQAGLGGVANMKDLVASYTELLQKYPHMARSLLLNQKSINATAGGPSLQTTGGRKQTAKQSKAAAMSMSQTAAVAGSSMQTSTANVNRFSSSTVPGMPRIGATITPVPAGGFSIDSYGRPATTTSKSSVGNNNNNNNSSNIAATSTGITMQSMGVGSTQQQVKTLQQKLAERQKANKARETEGVAGGGGQGAGPTGAKPKPTVDPDDVIVLE</sequence>
<evidence type="ECO:0000256" key="2">
    <source>
        <dbReference type="ARBA" id="ARBA00023242"/>
    </source>
</evidence>
<feature type="region of interest" description="Disordered" evidence="4">
    <location>
        <begin position="308"/>
        <end position="388"/>
    </location>
</feature>
<evidence type="ECO:0000256" key="1">
    <source>
        <dbReference type="ARBA" id="ARBA00004123"/>
    </source>
</evidence>
<feature type="compositionally biased region" description="Polar residues" evidence="4">
    <location>
        <begin position="348"/>
        <end position="360"/>
    </location>
</feature>
<feature type="region of interest" description="Disordered" evidence="4">
    <location>
        <begin position="1433"/>
        <end position="1498"/>
    </location>
</feature>
<dbReference type="InterPro" id="IPR011990">
    <property type="entry name" value="TPR-like_helical_dom_sf"/>
</dbReference>
<accession>A0AAG5CSA0</accession>
<dbReference type="GO" id="GO:0031491">
    <property type="term" value="F:nucleosome binding"/>
    <property type="evidence" value="ECO:0007669"/>
    <property type="project" value="TreeGrafter"/>
</dbReference>
<name>A0AAG5CSA0_ANOAO</name>
<dbReference type="SMART" id="SM00028">
    <property type="entry name" value="TPR"/>
    <property type="match status" value="3"/>
</dbReference>
<feature type="compositionally biased region" description="Acidic residues" evidence="4">
    <location>
        <begin position="448"/>
        <end position="460"/>
    </location>
</feature>
<proteinExistence type="predicted"/>
<feature type="compositionally biased region" description="Basic and acidic residues" evidence="4">
    <location>
        <begin position="2363"/>
        <end position="2376"/>
    </location>
</feature>
<feature type="region of interest" description="Disordered" evidence="4">
    <location>
        <begin position="1738"/>
        <end position="1776"/>
    </location>
</feature>
<feature type="compositionally biased region" description="Low complexity" evidence="4">
    <location>
        <begin position="1914"/>
        <end position="1934"/>
    </location>
</feature>
<feature type="region of interest" description="Disordered" evidence="4">
    <location>
        <begin position="1874"/>
        <end position="1934"/>
    </location>
</feature>
<feature type="compositionally biased region" description="Basic and acidic residues" evidence="4">
    <location>
        <begin position="377"/>
        <end position="388"/>
    </location>
</feature>
<comment type="subcellular location">
    <subcellularLocation>
        <location evidence="1">Nucleus</location>
    </subcellularLocation>
</comment>
<feature type="compositionally biased region" description="Low complexity" evidence="4">
    <location>
        <begin position="2068"/>
        <end position="2079"/>
    </location>
</feature>
<dbReference type="SUPFAM" id="SSF48452">
    <property type="entry name" value="TPR-like"/>
    <property type="match status" value="2"/>
</dbReference>
<feature type="compositionally biased region" description="Low complexity" evidence="4">
    <location>
        <begin position="1877"/>
        <end position="1907"/>
    </location>
</feature>
<reference evidence="5" key="1">
    <citation type="submission" date="2024-04" db="UniProtKB">
        <authorList>
            <consortium name="EnsemblMetazoa"/>
        </authorList>
    </citation>
    <scope>IDENTIFICATION</scope>
    <source>
        <strain evidence="5">EBRO</strain>
    </source>
</reference>
<dbReference type="PANTHER" id="PTHR15502:SF7">
    <property type="entry name" value="CALCINEURIN-BINDING PROTEIN CABIN-1"/>
    <property type="match status" value="1"/>
</dbReference>
<feature type="region of interest" description="Disordered" evidence="4">
    <location>
        <begin position="2177"/>
        <end position="2199"/>
    </location>
</feature>
<evidence type="ECO:0000256" key="4">
    <source>
        <dbReference type="SAM" id="MobiDB-lite"/>
    </source>
</evidence>
<dbReference type="PANTHER" id="PTHR15502">
    <property type="entry name" value="CALCINEURIN-BINDING PROTEIN CABIN 1-RELATED"/>
    <property type="match status" value="1"/>
</dbReference>
<keyword evidence="6" id="KW-1185">Reference proteome</keyword>
<dbReference type="Gene3D" id="1.25.40.10">
    <property type="entry name" value="Tetratricopeptide repeat domain"/>
    <property type="match status" value="1"/>
</dbReference>
<dbReference type="Proteomes" id="UP000075880">
    <property type="component" value="Unassembled WGS sequence"/>
</dbReference>
<feature type="region of interest" description="Disordered" evidence="4">
    <location>
        <begin position="2303"/>
        <end position="2406"/>
    </location>
</feature>
<feature type="compositionally biased region" description="Gly residues" evidence="4">
    <location>
        <begin position="1745"/>
        <end position="1769"/>
    </location>
</feature>
<evidence type="ECO:0000313" key="6">
    <source>
        <dbReference type="Proteomes" id="UP000075880"/>
    </source>
</evidence>
<feature type="repeat" description="TPR" evidence="3">
    <location>
        <begin position="82"/>
        <end position="115"/>
    </location>
</feature>
<protein>
    <submittedName>
        <fullName evidence="5">Uncharacterized protein</fullName>
    </submittedName>
</protein>
<dbReference type="PROSITE" id="PS50005">
    <property type="entry name" value="TPR"/>
    <property type="match status" value="2"/>
</dbReference>
<feature type="compositionally biased region" description="Low complexity" evidence="4">
    <location>
        <begin position="1821"/>
        <end position="1832"/>
    </location>
</feature>
<feature type="compositionally biased region" description="Gly residues" evidence="4">
    <location>
        <begin position="2378"/>
        <end position="2388"/>
    </location>
</feature>
<keyword evidence="3" id="KW-0802">TPR repeat</keyword>
<feature type="repeat" description="TPR" evidence="3">
    <location>
        <begin position="1034"/>
        <end position="1067"/>
    </location>
</feature>
<feature type="compositionally biased region" description="Low complexity" evidence="4">
    <location>
        <begin position="2316"/>
        <end position="2340"/>
    </location>
</feature>
<feature type="region of interest" description="Disordered" evidence="4">
    <location>
        <begin position="444"/>
        <end position="468"/>
    </location>
</feature>
<keyword evidence="2" id="KW-0539">Nucleus</keyword>
<dbReference type="GO" id="GO:0005634">
    <property type="term" value="C:nucleus"/>
    <property type="evidence" value="ECO:0007669"/>
    <property type="project" value="UniProtKB-SubCell"/>
</dbReference>
<dbReference type="GO" id="GO:0006325">
    <property type="term" value="P:chromatin organization"/>
    <property type="evidence" value="ECO:0007669"/>
    <property type="project" value="InterPro"/>
</dbReference>
<dbReference type="InterPro" id="IPR019734">
    <property type="entry name" value="TPR_rpt"/>
</dbReference>
<evidence type="ECO:0000313" key="5">
    <source>
        <dbReference type="EnsemblMetazoa" id="ENSAATROPP001389"/>
    </source>
</evidence>
<evidence type="ECO:0000256" key="3">
    <source>
        <dbReference type="PROSITE-ProRule" id="PRU00339"/>
    </source>
</evidence>
<feature type="compositionally biased region" description="Low complexity" evidence="4">
    <location>
        <begin position="2352"/>
        <end position="2362"/>
    </location>
</feature>
<feature type="compositionally biased region" description="Polar residues" evidence="4">
    <location>
        <begin position="2341"/>
        <end position="2351"/>
    </location>
</feature>
<dbReference type="Pfam" id="PF13181">
    <property type="entry name" value="TPR_8"/>
    <property type="match status" value="2"/>
</dbReference>
<feature type="compositionally biased region" description="Low complexity" evidence="4">
    <location>
        <begin position="361"/>
        <end position="376"/>
    </location>
</feature>
<feature type="compositionally biased region" description="Low complexity" evidence="4">
    <location>
        <begin position="1449"/>
        <end position="1468"/>
    </location>
</feature>
<feature type="region of interest" description="Disordered" evidence="4">
    <location>
        <begin position="1313"/>
        <end position="1419"/>
    </location>
</feature>
<organism evidence="5 6">
    <name type="scientific">Anopheles atroparvus</name>
    <name type="common">European mosquito</name>
    <dbReference type="NCBI Taxonomy" id="41427"/>
    <lineage>
        <taxon>Eukaryota</taxon>
        <taxon>Metazoa</taxon>
        <taxon>Ecdysozoa</taxon>
        <taxon>Arthropoda</taxon>
        <taxon>Hexapoda</taxon>
        <taxon>Insecta</taxon>
        <taxon>Pterygota</taxon>
        <taxon>Neoptera</taxon>
        <taxon>Endopterygota</taxon>
        <taxon>Diptera</taxon>
        <taxon>Nematocera</taxon>
        <taxon>Culicoidea</taxon>
        <taxon>Culicidae</taxon>
        <taxon>Anophelinae</taxon>
        <taxon>Anopheles</taxon>
    </lineage>
</organism>
<feature type="region of interest" description="Disordered" evidence="4">
    <location>
        <begin position="1816"/>
        <end position="1840"/>
    </location>
</feature>
<feature type="compositionally biased region" description="Acidic residues" evidence="4">
    <location>
        <begin position="1469"/>
        <end position="1490"/>
    </location>
</feature>
<feature type="region of interest" description="Disordered" evidence="4">
    <location>
        <begin position="2068"/>
        <end position="2159"/>
    </location>
</feature>
<dbReference type="FunFam" id="1.25.40.10:FF:002757">
    <property type="entry name" value="AGAP003616-PA"/>
    <property type="match status" value="1"/>
</dbReference>
<dbReference type="EnsemblMetazoa" id="ENSAATROPT001443">
    <property type="protein sequence ID" value="ENSAATROPP001389"/>
    <property type="gene ID" value="ENSAATROPG001142"/>
</dbReference>
<dbReference type="InterPro" id="IPR033053">
    <property type="entry name" value="Hir3/CABIN1"/>
</dbReference>